<dbReference type="SUPFAM" id="SSF50494">
    <property type="entry name" value="Trypsin-like serine proteases"/>
    <property type="match status" value="1"/>
</dbReference>
<feature type="compositionally biased region" description="Polar residues" evidence="1">
    <location>
        <begin position="384"/>
        <end position="395"/>
    </location>
</feature>
<evidence type="ECO:0000313" key="3">
    <source>
        <dbReference type="EMBL" id="MEE6308024.1"/>
    </source>
</evidence>
<evidence type="ECO:0000256" key="2">
    <source>
        <dbReference type="SAM" id="SignalP"/>
    </source>
</evidence>
<feature type="region of interest" description="Disordered" evidence="1">
    <location>
        <begin position="380"/>
        <end position="469"/>
    </location>
</feature>
<dbReference type="RefSeq" id="WP_331208296.1">
    <property type="nucleotide sequence ID" value="NZ_JAZGQL010000008.1"/>
</dbReference>
<feature type="compositionally biased region" description="Low complexity" evidence="1">
    <location>
        <begin position="435"/>
        <end position="444"/>
    </location>
</feature>
<feature type="signal peptide" evidence="2">
    <location>
        <begin position="1"/>
        <end position="21"/>
    </location>
</feature>
<accession>A0ABU7SE32</accession>
<dbReference type="InterPro" id="IPR009003">
    <property type="entry name" value="Peptidase_S1_PA"/>
</dbReference>
<keyword evidence="2" id="KW-0732">Signal</keyword>
<keyword evidence="4" id="KW-1185">Reference proteome</keyword>
<gene>
    <name evidence="3" type="ORF">V1634_14440</name>
</gene>
<dbReference type="Pfam" id="PF13365">
    <property type="entry name" value="Trypsin_2"/>
    <property type="match status" value="1"/>
</dbReference>
<proteinExistence type="predicted"/>
<comment type="caution">
    <text evidence="3">The sequence shown here is derived from an EMBL/GenBank/DDBJ whole genome shotgun (WGS) entry which is preliminary data.</text>
</comment>
<evidence type="ECO:0000313" key="4">
    <source>
        <dbReference type="Proteomes" id="UP001339911"/>
    </source>
</evidence>
<dbReference type="EMBL" id="JAZGQL010000008">
    <property type="protein sequence ID" value="MEE6308024.1"/>
    <property type="molecule type" value="Genomic_DNA"/>
</dbReference>
<dbReference type="Proteomes" id="UP001339911">
    <property type="component" value="Unassembled WGS sequence"/>
</dbReference>
<feature type="compositionally biased region" description="Pro residues" evidence="1">
    <location>
        <begin position="401"/>
        <end position="434"/>
    </location>
</feature>
<evidence type="ECO:0000256" key="1">
    <source>
        <dbReference type="SAM" id="MobiDB-lite"/>
    </source>
</evidence>
<reference evidence="3 4" key="1">
    <citation type="submission" date="2024-01" db="EMBL/GenBank/DDBJ databases">
        <title>Genome insights into Plantactinospora veratri sp. nov.</title>
        <authorList>
            <person name="Wang L."/>
        </authorList>
    </citation>
    <scope>NUCLEOTIDE SEQUENCE [LARGE SCALE GENOMIC DNA]</scope>
    <source>
        <strain evidence="3 4">NEAU-FHS4</strain>
    </source>
</reference>
<feature type="compositionally biased region" description="Low complexity" evidence="1">
    <location>
        <begin position="453"/>
        <end position="469"/>
    </location>
</feature>
<name>A0ABU7SE32_9ACTN</name>
<organism evidence="3 4">
    <name type="scientific">Plantactinospora veratri</name>
    <dbReference type="NCBI Taxonomy" id="1436122"/>
    <lineage>
        <taxon>Bacteria</taxon>
        <taxon>Bacillati</taxon>
        <taxon>Actinomycetota</taxon>
        <taxon>Actinomycetes</taxon>
        <taxon>Micromonosporales</taxon>
        <taxon>Micromonosporaceae</taxon>
        <taxon>Plantactinospora</taxon>
    </lineage>
</organism>
<protein>
    <submittedName>
        <fullName evidence="3">Trypsin-like peptidase domain-containing protein</fullName>
    </submittedName>
</protein>
<feature type="chain" id="PRO_5046984857" evidence="2">
    <location>
        <begin position="22"/>
        <end position="469"/>
    </location>
</feature>
<sequence length="469" mass="48174">MASAAAVALVTVAMAGPPASAAPGLTPNEPATAVAGRSTAYLEATFTGYLRYTEPDGTSRQERVTVHRRCSGVIVNPDGHVVTASGCVRPDERELLTDARYALAQTLVESARLPADGVDGFVRSIGETATFTGLRPGQEPSSTLWGQLGVARPGSTATPAIRTTLLGVERSLALVKMSRTGLSAIEVHAGADPKPGSQVVILGYGPDEPDTGSDEYRQRARPVEVAAAAPDRLAGEGLGPSFRGSPVLDAEGRLLAIADSDPSAADGRTRRFVPATAVAELLAGTGVANRLSEVDRAYREALHAYFAGQFSTAIRRFDDLLRVAPSHSSAQTYRERAQHRLDVDGDAVENSAQWLRYLLSAAVGVLLVVAAGRVRRFARGRASTAGSTVRSTAGSTAPPEGDAPPGSPSPADAPPPDAPPPDAPPPAEPPPAEPPASQSAASDPPADEPPGDEPTSAGSSTTATVGTTG</sequence>